<evidence type="ECO:0000313" key="2">
    <source>
        <dbReference type="Proteomes" id="UP000762676"/>
    </source>
</evidence>
<proteinExistence type="predicted"/>
<dbReference type="InterPro" id="IPR052560">
    <property type="entry name" value="RdDP_mobile_element"/>
</dbReference>
<dbReference type="AlphaFoldDB" id="A0AAV4JD14"/>
<comment type="caution">
    <text evidence="1">The sequence shown here is derived from an EMBL/GenBank/DDBJ whole genome shotgun (WGS) entry which is preliminary data.</text>
</comment>
<keyword evidence="1" id="KW-0548">Nucleotidyltransferase</keyword>
<keyword evidence="1" id="KW-0695">RNA-directed DNA polymerase</keyword>
<dbReference type="PANTHER" id="PTHR36688:SF1">
    <property type="entry name" value="ENDONUCLEASE_EXONUCLEASE_PHOSPHATASE DOMAIN-CONTAINING PROTEIN"/>
    <property type="match status" value="1"/>
</dbReference>
<keyword evidence="2" id="KW-1185">Reference proteome</keyword>
<name>A0AAV4JD14_9GAST</name>
<accession>A0AAV4JD14</accession>
<dbReference type="PANTHER" id="PTHR36688">
    <property type="entry name" value="ENDO/EXONUCLEASE/PHOSPHATASE DOMAIN-CONTAINING PROTEIN"/>
    <property type="match status" value="1"/>
</dbReference>
<dbReference type="GO" id="GO:0003964">
    <property type="term" value="F:RNA-directed DNA polymerase activity"/>
    <property type="evidence" value="ECO:0007669"/>
    <property type="project" value="UniProtKB-KW"/>
</dbReference>
<sequence>MIDLGGSTESNGTQRSCIKIGTQIRNIYKFPTLAWNSPTVQVVNHPANVMEEFKSHHTEWRYQDNNKAGYDVIQWAEQLNATLLYNPKDKDNFKSAHYRKEYTPDLACVIQDNKGSVQATIEVLTDFSRNQHRPTVITTGIIIPRIAGIPKPRWNFRKAYVEA</sequence>
<organism evidence="1 2">
    <name type="scientific">Elysia marginata</name>
    <dbReference type="NCBI Taxonomy" id="1093978"/>
    <lineage>
        <taxon>Eukaryota</taxon>
        <taxon>Metazoa</taxon>
        <taxon>Spiralia</taxon>
        <taxon>Lophotrochozoa</taxon>
        <taxon>Mollusca</taxon>
        <taxon>Gastropoda</taxon>
        <taxon>Heterobranchia</taxon>
        <taxon>Euthyneura</taxon>
        <taxon>Panpulmonata</taxon>
        <taxon>Sacoglossa</taxon>
        <taxon>Placobranchoidea</taxon>
        <taxon>Plakobranchidae</taxon>
        <taxon>Elysia</taxon>
    </lineage>
</organism>
<gene>
    <name evidence="1" type="ORF">ElyMa_005044500</name>
</gene>
<dbReference type="Proteomes" id="UP000762676">
    <property type="component" value="Unassembled WGS sequence"/>
</dbReference>
<dbReference type="EMBL" id="BMAT01010084">
    <property type="protein sequence ID" value="GFS19929.1"/>
    <property type="molecule type" value="Genomic_DNA"/>
</dbReference>
<evidence type="ECO:0000313" key="1">
    <source>
        <dbReference type="EMBL" id="GFS19929.1"/>
    </source>
</evidence>
<dbReference type="Gene3D" id="3.60.10.10">
    <property type="entry name" value="Endonuclease/exonuclease/phosphatase"/>
    <property type="match status" value="1"/>
</dbReference>
<keyword evidence="1" id="KW-0808">Transferase</keyword>
<reference evidence="1 2" key="1">
    <citation type="journal article" date="2021" name="Elife">
        <title>Chloroplast acquisition without the gene transfer in kleptoplastic sea slugs, Plakobranchus ocellatus.</title>
        <authorList>
            <person name="Maeda T."/>
            <person name="Takahashi S."/>
            <person name="Yoshida T."/>
            <person name="Shimamura S."/>
            <person name="Takaki Y."/>
            <person name="Nagai Y."/>
            <person name="Toyoda A."/>
            <person name="Suzuki Y."/>
            <person name="Arimoto A."/>
            <person name="Ishii H."/>
            <person name="Satoh N."/>
            <person name="Nishiyama T."/>
            <person name="Hasebe M."/>
            <person name="Maruyama T."/>
            <person name="Minagawa J."/>
            <person name="Obokata J."/>
            <person name="Shigenobu S."/>
        </authorList>
    </citation>
    <scope>NUCLEOTIDE SEQUENCE [LARGE SCALE GENOMIC DNA]</scope>
</reference>
<protein>
    <submittedName>
        <fullName evidence="1">RNA-directed DNA polymerase from mobile element jockey-like</fullName>
    </submittedName>
</protein>
<dbReference type="InterPro" id="IPR036691">
    <property type="entry name" value="Endo/exonu/phosph_ase_sf"/>
</dbReference>